<keyword evidence="2" id="KW-0963">Cytoplasm</keyword>
<dbReference type="AlphaFoldDB" id="A0A1T4Y385"/>
<dbReference type="Pfam" id="PF05400">
    <property type="entry name" value="FliT"/>
    <property type="match status" value="1"/>
</dbReference>
<evidence type="ECO:0000256" key="6">
    <source>
        <dbReference type="ARBA" id="ARBA00093785"/>
    </source>
</evidence>
<evidence type="ECO:0000256" key="7">
    <source>
        <dbReference type="ARBA" id="ARBA00093797"/>
    </source>
</evidence>
<protein>
    <recommendedName>
        <fullName evidence="7">Flagellar protein FliT</fullName>
    </recommendedName>
</protein>
<comment type="function">
    <text evidence="5">May act as an export chaperone for the filament capping protein FliD.</text>
</comment>
<dbReference type="InterPro" id="IPR008622">
    <property type="entry name" value="FliT"/>
</dbReference>
<keyword evidence="4" id="KW-0143">Chaperone</keyword>
<evidence type="ECO:0000313" key="8">
    <source>
        <dbReference type="EMBL" id="SKA95948.1"/>
    </source>
</evidence>
<evidence type="ECO:0000256" key="1">
    <source>
        <dbReference type="ARBA" id="ARBA00004514"/>
    </source>
</evidence>
<keyword evidence="8" id="KW-0966">Cell projection</keyword>
<keyword evidence="9" id="KW-1185">Reference proteome</keyword>
<evidence type="ECO:0000313" key="9">
    <source>
        <dbReference type="Proteomes" id="UP000190042"/>
    </source>
</evidence>
<gene>
    <name evidence="8" type="ORF">SAMN04244570_1740</name>
</gene>
<comment type="subcellular location">
    <subcellularLocation>
        <location evidence="1">Cytoplasm</location>
        <location evidence="1">Cytosol</location>
    </subcellularLocation>
</comment>
<evidence type="ECO:0000256" key="5">
    <source>
        <dbReference type="ARBA" id="ARBA00093765"/>
    </source>
</evidence>
<evidence type="ECO:0000256" key="3">
    <source>
        <dbReference type="ARBA" id="ARBA00022795"/>
    </source>
</evidence>
<proteinExistence type="inferred from homology"/>
<comment type="similarity">
    <text evidence="6">Belongs to the bacillales FliT family.</text>
</comment>
<reference evidence="9" key="1">
    <citation type="submission" date="2017-02" db="EMBL/GenBank/DDBJ databases">
        <authorList>
            <person name="Varghese N."/>
            <person name="Submissions S."/>
        </authorList>
    </citation>
    <scope>NUCLEOTIDE SEQUENCE [LARGE SCALE GENOMIC DNA]</scope>
    <source>
        <strain evidence="9">DSM 23966</strain>
    </source>
</reference>
<keyword evidence="8" id="KW-0969">Cilium</keyword>
<name>A0A1T4Y385_9BACL</name>
<accession>A0A1T4Y385</accession>
<organism evidence="8 9">
    <name type="scientific">Sporosarcina newyorkensis</name>
    <dbReference type="NCBI Taxonomy" id="759851"/>
    <lineage>
        <taxon>Bacteria</taxon>
        <taxon>Bacillati</taxon>
        <taxon>Bacillota</taxon>
        <taxon>Bacilli</taxon>
        <taxon>Bacillales</taxon>
        <taxon>Caryophanaceae</taxon>
        <taxon>Sporosarcina</taxon>
    </lineage>
</organism>
<evidence type="ECO:0000256" key="4">
    <source>
        <dbReference type="ARBA" id="ARBA00023186"/>
    </source>
</evidence>
<keyword evidence="3" id="KW-1005">Bacterial flagellum biogenesis</keyword>
<keyword evidence="8" id="KW-0282">Flagellum</keyword>
<dbReference type="EMBL" id="FUYJ01000002">
    <property type="protein sequence ID" value="SKA95948.1"/>
    <property type="molecule type" value="Genomic_DNA"/>
</dbReference>
<evidence type="ECO:0000256" key="2">
    <source>
        <dbReference type="ARBA" id="ARBA00022490"/>
    </source>
</evidence>
<sequence length="117" mass="13716">MIRAAMTMWRERSMQLIALTEKVDESQRDEVITKIEGLLDDREKLQPHIAEPFTDEERDAGQELMQLEKEVLTNLARFMKDIRTNISESQAKKENINSYTNPYGKMIQDGAYYDTKQ</sequence>
<dbReference type="Proteomes" id="UP000190042">
    <property type="component" value="Unassembled WGS sequence"/>
</dbReference>